<proteinExistence type="predicted"/>
<dbReference type="InterPro" id="IPR046529">
    <property type="entry name" value="DUF6594"/>
</dbReference>
<dbReference type="EMBL" id="JAGHQL010000139">
    <property type="protein sequence ID" value="KAH0537576.1"/>
    <property type="molecule type" value="Genomic_DNA"/>
</dbReference>
<feature type="coiled-coil region" evidence="1">
    <location>
        <begin position="84"/>
        <end position="118"/>
    </location>
</feature>
<dbReference type="Proteomes" id="UP000698800">
    <property type="component" value="Unassembled WGS sequence"/>
</dbReference>
<evidence type="ECO:0000256" key="2">
    <source>
        <dbReference type="SAM" id="MobiDB-lite"/>
    </source>
</evidence>
<evidence type="ECO:0000313" key="6">
    <source>
        <dbReference type="Proteomes" id="UP000698800"/>
    </source>
</evidence>
<feature type="transmembrane region" description="Helical" evidence="3">
    <location>
        <begin position="271"/>
        <end position="294"/>
    </location>
</feature>
<keyword evidence="3" id="KW-0472">Membrane</keyword>
<evidence type="ECO:0000256" key="3">
    <source>
        <dbReference type="SAM" id="Phobius"/>
    </source>
</evidence>
<sequence length="357" mass="40239">MKKRQHTPQDVVIPIPDEEKESSNSNEKAETPSGSPASQGQGNAANSLRVDSTPEGYPRLACFSASDQNFMIYRSFSYLHARCLLYIQDEIACLEQDLDELDEEEDAAVEEEVRLRLKCRGAEDWEGGVRGELVRRIKGKLDEYGESQAPSYSPTRSHAPPPLRHTDDFLLKAKTLVSLQKPSSRDYKSVRTWFLNEEPLVRREQKYIECKEDLVTLRNGRECAGFDGFVEGVVRRLDCRLIRWLFLTPELRAKSASPTIHYFSPGRIDKLVALLITLIILVLLASPVIALVVLQQHHPVQQQQQQLQTQPQQGAAISALTVFRSIGVLMVFTLTFSAAMSMLTRARRHEVFASSAA</sequence>
<reference evidence="5" key="1">
    <citation type="submission" date="2021-03" db="EMBL/GenBank/DDBJ databases">
        <title>Comparative genomics and phylogenomic investigation of the class Geoglossomycetes provide insights into ecological specialization and systematics.</title>
        <authorList>
            <person name="Melie T."/>
            <person name="Pirro S."/>
            <person name="Miller A.N."/>
            <person name="Quandt A."/>
        </authorList>
    </citation>
    <scope>NUCLEOTIDE SEQUENCE</scope>
    <source>
        <strain evidence="5">GBOQ0MN5Z8</strain>
    </source>
</reference>
<evidence type="ECO:0000313" key="5">
    <source>
        <dbReference type="EMBL" id="KAH0537576.1"/>
    </source>
</evidence>
<feature type="compositionally biased region" description="Polar residues" evidence="2">
    <location>
        <begin position="32"/>
        <end position="50"/>
    </location>
</feature>
<keyword evidence="3" id="KW-1133">Transmembrane helix</keyword>
<keyword evidence="3" id="KW-0812">Transmembrane</keyword>
<dbReference type="OrthoDB" id="3533814at2759"/>
<protein>
    <recommendedName>
        <fullName evidence="4">DUF6594 domain-containing protein</fullName>
    </recommendedName>
</protein>
<feature type="region of interest" description="Disordered" evidence="2">
    <location>
        <begin position="1"/>
        <end position="51"/>
    </location>
</feature>
<evidence type="ECO:0000259" key="4">
    <source>
        <dbReference type="Pfam" id="PF20237"/>
    </source>
</evidence>
<dbReference type="AlphaFoldDB" id="A0A9P8I2L0"/>
<dbReference type="PANTHER" id="PTHR34502:SF3">
    <property type="entry name" value="DUF6594 DOMAIN-CONTAINING PROTEIN"/>
    <property type="match status" value="1"/>
</dbReference>
<dbReference type="PANTHER" id="PTHR34502">
    <property type="entry name" value="DUF6594 DOMAIN-CONTAINING PROTEIN-RELATED"/>
    <property type="match status" value="1"/>
</dbReference>
<keyword evidence="6" id="KW-1185">Reference proteome</keyword>
<organism evidence="5 6">
    <name type="scientific">Glutinoglossum americanum</name>
    <dbReference type="NCBI Taxonomy" id="1670608"/>
    <lineage>
        <taxon>Eukaryota</taxon>
        <taxon>Fungi</taxon>
        <taxon>Dikarya</taxon>
        <taxon>Ascomycota</taxon>
        <taxon>Pezizomycotina</taxon>
        <taxon>Geoglossomycetes</taxon>
        <taxon>Geoglossales</taxon>
        <taxon>Geoglossaceae</taxon>
        <taxon>Glutinoglossum</taxon>
    </lineage>
</organism>
<name>A0A9P8I2L0_9PEZI</name>
<keyword evidence="1" id="KW-0175">Coiled coil</keyword>
<dbReference type="Pfam" id="PF20237">
    <property type="entry name" value="DUF6594"/>
    <property type="match status" value="1"/>
</dbReference>
<comment type="caution">
    <text evidence="5">The sequence shown here is derived from an EMBL/GenBank/DDBJ whole genome shotgun (WGS) entry which is preliminary data.</text>
</comment>
<evidence type="ECO:0000256" key="1">
    <source>
        <dbReference type="SAM" id="Coils"/>
    </source>
</evidence>
<gene>
    <name evidence="5" type="ORF">FGG08_005642</name>
</gene>
<accession>A0A9P8I2L0</accession>
<feature type="domain" description="DUF6594" evidence="4">
    <location>
        <begin position="57"/>
        <end position="357"/>
    </location>
</feature>
<feature type="transmembrane region" description="Helical" evidence="3">
    <location>
        <begin position="314"/>
        <end position="339"/>
    </location>
</feature>